<sequence length="683" mass="78190">MNLWIEGGSWSGKTERLVQKFSDWAETDFAYQANPQAASQRVLALTVDSQQRRHLSDLLMIATHGSYPVTAITPLSFFRDEVRLFWTLLVKNLDFKAQFPLLLRVENEQELANKLWKNRIETGTLLMEGVGRDRLVRRLLDLFLLAAYGGREINEIPAILNAGIETNAIENLEDTENKILEQWQEIGEALLEWRKYCWDRGLLTYGIITDLFVHYLLPNPQYQRKLQERFRYVIVDRADEMPAIACDLCKFLLKSGAIGMFTFNPDGSARLGLGADPEYWQVLKAECEIINLPHADNTLGAEVAESVLQVVNEPILQFIEPYDTIHSIESVSRAKLFRNVAETIVEAIASGEVKANEVAIIAPGLDNIANYAIIEILRKKNIKITPLDDQRPLSYSAQVRSLLTLISLVYPNLGQLVSRDHIAEMLVVITEAIDPVRAGMLADYCFARHPETPQLLETETYNQWNRLGYEATQAYEKLRQWIEQQSPKDAPLLFIDRAIQAFFKPRKLNYEHTATLQSLIETAQYYWQLGYRLDLEDAVILENFIQLIRQGTVTANPYAPNQPEDSVVLATIIQYRMARRSHRWQFWLDASSDLWLQGGAASLFGAPLFLKGWNGERWTIENQRDADMQRLQRLLRDLLDRTGDRLYLCHSELSTNGQIQNGVLLPLIEISTTISCDDIQKTM</sequence>
<evidence type="ECO:0000256" key="1">
    <source>
        <dbReference type="ARBA" id="ARBA00022741"/>
    </source>
</evidence>
<protein>
    <recommendedName>
        <fullName evidence="7">Cyanobacterial membrane protein, in cluster with PxcA</fullName>
    </recommendedName>
</protein>
<evidence type="ECO:0000256" key="2">
    <source>
        <dbReference type="ARBA" id="ARBA00022801"/>
    </source>
</evidence>
<keyword evidence="2" id="KW-0378">Hydrolase</keyword>
<dbReference type="RefSeq" id="WP_323262934.1">
    <property type="nucleotide sequence ID" value="NZ_JAYGIE010000098.1"/>
</dbReference>
<accession>A0ABU5TNE2</accession>
<keyword evidence="6" id="KW-1185">Reference proteome</keyword>
<dbReference type="InterPro" id="IPR027417">
    <property type="entry name" value="P-loop_NTPase"/>
</dbReference>
<keyword evidence="3" id="KW-0347">Helicase</keyword>
<proteinExistence type="predicted"/>
<keyword evidence="1" id="KW-0547">Nucleotide-binding</keyword>
<dbReference type="EMBL" id="JAYGIE010000098">
    <property type="protein sequence ID" value="MEA5479769.1"/>
    <property type="molecule type" value="Genomic_DNA"/>
</dbReference>
<dbReference type="Gene3D" id="3.40.50.300">
    <property type="entry name" value="P-loop containing nucleotide triphosphate hydrolases"/>
    <property type="match status" value="1"/>
</dbReference>
<dbReference type="Proteomes" id="UP001301388">
    <property type="component" value="Unassembled WGS sequence"/>
</dbReference>
<dbReference type="InterPro" id="IPR013986">
    <property type="entry name" value="DExx_box_DNA_helicase_dom_sf"/>
</dbReference>
<gene>
    <name evidence="5" type="ORF">VB774_19265</name>
</gene>
<evidence type="ECO:0000256" key="4">
    <source>
        <dbReference type="ARBA" id="ARBA00022840"/>
    </source>
</evidence>
<evidence type="ECO:0000313" key="5">
    <source>
        <dbReference type="EMBL" id="MEA5479769.1"/>
    </source>
</evidence>
<evidence type="ECO:0000256" key="3">
    <source>
        <dbReference type="ARBA" id="ARBA00022806"/>
    </source>
</evidence>
<dbReference type="Gene3D" id="1.10.10.160">
    <property type="match status" value="1"/>
</dbReference>
<reference evidence="5 6" key="1">
    <citation type="submission" date="2023-12" db="EMBL/GenBank/DDBJ databases">
        <title>Baltic Sea Cyanobacteria.</title>
        <authorList>
            <person name="Delbaje E."/>
            <person name="Fewer D.P."/>
            <person name="Shishido T.K."/>
        </authorList>
    </citation>
    <scope>NUCLEOTIDE SEQUENCE [LARGE SCALE GENOMIC DNA]</scope>
    <source>
        <strain evidence="5 6">UHCC 0370</strain>
    </source>
</reference>
<evidence type="ECO:0000313" key="6">
    <source>
        <dbReference type="Proteomes" id="UP001301388"/>
    </source>
</evidence>
<name>A0ABU5TNE2_9CYAN</name>
<comment type="caution">
    <text evidence="5">The sequence shown here is derived from an EMBL/GenBank/DDBJ whole genome shotgun (WGS) entry which is preliminary data.</text>
</comment>
<keyword evidence="4" id="KW-0067">ATP-binding</keyword>
<evidence type="ECO:0008006" key="7">
    <source>
        <dbReference type="Google" id="ProtNLM"/>
    </source>
</evidence>
<organism evidence="5 6">
    <name type="scientific">Pseudanabaena galeata UHCC 0370</name>
    <dbReference type="NCBI Taxonomy" id="3110310"/>
    <lineage>
        <taxon>Bacteria</taxon>
        <taxon>Bacillati</taxon>
        <taxon>Cyanobacteriota</taxon>
        <taxon>Cyanophyceae</taxon>
        <taxon>Pseudanabaenales</taxon>
        <taxon>Pseudanabaenaceae</taxon>
        <taxon>Pseudanabaena</taxon>
    </lineage>
</organism>
<dbReference type="SUPFAM" id="SSF52540">
    <property type="entry name" value="P-loop containing nucleoside triphosphate hydrolases"/>
    <property type="match status" value="1"/>
</dbReference>